<evidence type="ECO:0000313" key="3">
    <source>
        <dbReference type="Proteomes" id="UP000315369"/>
    </source>
</evidence>
<accession>A0A540X9N3</accession>
<dbReference type="EMBL" id="VIFM01000002">
    <property type="protein sequence ID" value="TQF17899.1"/>
    <property type="molecule type" value="Genomic_DNA"/>
</dbReference>
<sequence length="318" mass="35873">MGVPPSQLGLFDTVRTERPASTPQPGRAQEPASTARSGREEQRRAAALPVRDEPAPAPRFAEDVEATTAPLFSEHDEPTPERRLPEREEALLQAASLARRLAVELGAPVHLRLTDNRATLVSFRRVAQGLRLRVHHLFLEAPDDVVRAIARYAIRSDASAGELLEAYARERQGLVRRERRPGKALRTRGRCYDLRAVQSRLNADWFDGRVRVDIGWARRPSKGRRRTIHLGGYDARLREIRIHPALDRPHVPAFVVDYLVFHSMLHADLHEEGGSSLDAEGRCTPGHSPAFLQREDTFPLRDTAQRWLQDNHTSLLRG</sequence>
<comment type="caution">
    <text evidence="2">The sequence shown here is derived from an EMBL/GenBank/DDBJ whole genome shotgun (WGS) entry which is preliminary data.</text>
</comment>
<dbReference type="Proteomes" id="UP000315369">
    <property type="component" value="Unassembled WGS sequence"/>
</dbReference>
<gene>
    <name evidence="2" type="ORF">FJV41_00700</name>
</gene>
<proteinExistence type="predicted"/>
<keyword evidence="3" id="KW-1185">Reference proteome</keyword>
<feature type="compositionally biased region" description="Basic and acidic residues" evidence="1">
    <location>
        <begin position="37"/>
        <end position="54"/>
    </location>
</feature>
<protein>
    <submittedName>
        <fullName evidence="2">Uncharacterized protein</fullName>
    </submittedName>
</protein>
<dbReference type="RefSeq" id="WP_141640415.1">
    <property type="nucleotide sequence ID" value="NZ_VIFM01000002.1"/>
</dbReference>
<evidence type="ECO:0000313" key="2">
    <source>
        <dbReference type="EMBL" id="TQF17899.1"/>
    </source>
</evidence>
<organism evidence="2 3">
    <name type="scientific">Myxococcus llanfairpwllgwyngyllgogerychwyrndrobwllllantysiliogogogochensis</name>
    <dbReference type="NCBI Taxonomy" id="2590453"/>
    <lineage>
        <taxon>Bacteria</taxon>
        <taxon>Pseudomonadati</taxon>
        <taxon>Myxococcota</taxon>
        <taxon>Myxococcia</taxon>
        <taxon>Myxococcales</taxon>
        <taxon>Cystobacterineae</taxon>
        <taxon>Myxococcaceae</taxon>
        <taxon>Myxococcus</taxon>
    </lineage>
</organism>
<feature type="region of interest" description="Disordered" evidence="1">
    <location>
        <begin position="1"/>
        <end position="60"/>
    </location>
</feature>
<name>A0A540X9N3_9BACT</name>
<evidence type="ECO:0000256" key="1">
    <source>
        <dbReference type="SAM" id="MobiDB-lite"/>
    </source>
</evidence>
<dbReference type="AlphaFoldDB" id="A0A540X9N3"/>
<reference evidence="2 3" key="1">
    <citation type="submission" date="2019-06" db="EMBL/GenBank/DDBJ databases">
        <authorList>
            <person name="Livingstone P."/>
            <person name="Whitworth D."/>
        </authorList>
    </citation>
    <scope>NUCLEOTIDE SEQUENCE [LARGE SCALE GENOMIC DNA]</scope>
    <source>
        <strain evidence="2 3">AM401</strain>
    </source>
</reference>
<dbReference type="OrthoDB" id="9796628at2"/>